<sequence length="304" mass="33664">MLSRVAGIITIFFALAPSVQAGVGMLDQGESLYNGSVNFSGGNKHWDVQRQVITSVCQRRNVSLLQGYEYGYSYFHTIFASVNFAYRRCGQINRAARVNPITGRVRPGYTLIGGPNAGIGDVQVGVRTRLNHRGTAAWEALLIIPTGYDNNNPSRLGRGALGLGLGLKFSSDVPNMLVKRSSWGWTLGTRYVYFFSGKGNVLTSFLETQYAFTSTDFQQTGDYAGLRINHSVSFGRNGLQRQLFFNQVPRSMTNSDQITVQLRYSHAFTGTGWSTSVHAGKTVFGRNNPIDYFAGMGLSYRWRD</sequence>
<accession>Q0EZ07</accession>
<evidence type="ECO:0000313" key="2">
    <source>
        <dbReference type="EMBL" id="EAU54617.1"/>
    </source>
</evidence>
<gene>
    <name evidence="2" type="ORF">SPV1_07976</name>
</gene>
<comment type="caution">
    <text evidence="2">The sequence shown here is derived from an EMBL/GenBank/DDBJ whole genome shotgun (WGS) entry which is preliminary data.</text>
</comment>
<keyword evidence="1" id="KW-0732">Signal</keyword>
<dbReference type="eggNOG" id="ENOG502ZH4V">
    <property type="taxonomic scope" value="Bacteria"/>
</dbReference>
<dbReference type="Proteomes" id="UP000005297">
    <property type="component" value="Unassembled WGS sequence"/>
</dbReference>
<dbReference type="RefSeq" id="WP_009849119.1">
    <property type="nucleotide sequence ID" value="NZ_DS022294.1"/>
</dbReference>
<evidence type="ECO:0008006" key="4">
    <source>
        <dbReference type="Google" id="ProtNLM"/>
    </source>
</evidence>
<reference evidence="2 3" key="1">
    <citation type="submission" date="2006-09" db="EMBL/GenBank/DDBJ databases">
        <authorList>
            <person name="Emerson D."/>
            <person name="Ferriera S."/>
            <person name="Johnson J."/>
            <person name="Kravitz S."/>
            <person name="Halpern A."/>
            <person name="Remington K."/>
            <person name="Beeson K."/>
            <person name="Tran B."/>
            <person name="Rogers Y.-H."/>
            <person name="Friedman R."/>
            <person name="Venter J.C."/>
        </authorList>
    </citation>
    <scope>NUCLEOTIDE SEQUENCE [LARGE SCALE GENOMIC DNA]</scope>
    <source>
        <strain evidence="2 3">PV-1</strain>
    </source>
</reference>
<proteinExistence type="predicted"/>
<feature type="signal peptide" evidence="1">
    <location>
        <begin position="1"/>
        <end position="21"/>
    </location>
</feature>
<dbReference type="STRING" id="314344.AL013_00030"/>
<name>Q0EZ07_9PROT</name>
<dbReference type="HOGENOM" id="CLU_914672_0_0_0"/>
<dbReference type="EMBL" id="AATS01000007">
    <property type="protein sequence ID" value="EAU54617.1"/>
    <property type="molecule type" value="Genomic_DNA"/>
</dbReference>
<keyword evidence="3" id="KW-1185">Reference proteome</keyword>
<protein>
    <recommendedName>
        <fullName evidence="4">Transporter</fullName>
    </recommendedName>
</protein>
<evidence type="ECO:0000313" key="3">
    <source>
        <dbReference type="Proteomes" id="UP000005297"/>
    </source>
</evidence>
<dbReference type="AlphaFoldDB" id="Q0EZ07"/>
<organism evidence="2 3">
    <name type="scientific">Mariprofundus ferrooxydans PV-1</name>
    <dbReference type="NCBI Taxonomy" id="314345"/>
    <lineage>
        <taxon>Bacteria</taxon>
        <taxon>Pseudomonadati</taxon>
        <taxon>Pseudomonadota</taxon>
        <taxon>Candidatius Mariprofundia</taxon>
        <taxon>Mariprofundales</taxon>
        <taxon>Mariprofundaceae</taxon>
        <taxon>Mariprofundus</taxon>
    </lineage>
</organism>
<dbReference type="InParanoid" id="Q0EZ07"/>
<evidence type="ECO:0000256" key="1">
    <source>
        <dbReference type="SAM" id="SignalP"/>
    </source>
</evidence>
<feature type="chain" id="PRO_5004171305" description="Transporter" evidence="1">
    <location>
        <begin position="22"/>
        <end position="304"/>
    </location>
</feature>